<sequence length="86" mass="10142">MKSTVREKLSTGRHLEMKERHPNSRKDVSKRPGMGKETGGLERHTGTLSFLRVREHFENRWSRLLDSQNGCRTFKKISSFYLRHKA</sequence>
<name>A0AAW1KHW2_POPJA</name>
<dbReference type="AlphaFoldDB" id="A0AAW1KHW2"/>
<proteinExistence type="predicted"/>
<feature type="region of interest" description="Disordered" evidence="1">
    <location>
        <begin position="1"/>
        <end position="45"/>
    </location>
</feature>
<organism evidence="2 3">
    <name type="scientific">Popillia japonica</name>
    <name type="common">Japanese beetle</name>
    <dbReference type="NCBI Taxonomy" id="7064"/>
    <lineage>
        <taxon>Eukaryota</taxon>
        <taxon>Metazoa</taxon>
        <taxon>Ecdysozoa</taxon>
        <taxon>Arthropoda</taxon>
        <taxon>Hexapoda</taxon>
        <taxon>Insecta</taxon>
        <taxon>Pterygota</taxon>
        <taxon>Neoptera</taxon>
        <taxon>Endopterygota</taxon>
        <taxon>Coleoptera</taxon>
        <taxon>Polyphaga</taxon>
        <taxon>Scarabaeiformia</taxon>
        <taxon>Scarabaeidae</taxon>
        <taxon>Rutelinae</taxon>
        <taxon>Popillia</taxon>
    </lineage>
</organism>
<keyword evidence="3" id="KW-1185">Reference proteome</keyword>
<comment type="caution">
    <text evidence="2">The sequence shown here is derived from an EMBL/GenBank/DDBJ whole genome shotgun (WGS) entry which is preliminary data.</text>
</comment>
<evidence type="ECO:0000313" key="3">
    <source>
        <dbReference type="Proteomes" id="UP001458880"/>
    </source>
</evidence>
<accession>A0AAW1KHW2</accession>
<protein>
    <submittedName>
        <fullName evidence="2">Uncharacterized protein</fullName>
    </submittedName>
</protein>
<dbReference type="Proteomes" id="UP001458880">
    <property type="component" value="Unassembled WGS sequence"/>
</dbReference>
<evidence type="ECO:0000256" key="1">
    <source>
        <dbReference type="SAM" id="MobiDB-lite"/>
    </source>
</evidence>
<feature type="compositionally biased region" description="Basic and acidic residues" evidence="1">
    <location>
        <begin position="1"/>
        <end position="30"/>
    </location>
</feature>
<dbReference type="EMBL" id="JASPKY010000233">
    <property type="protein sequence ID" value="KAK9717996.1"/>
    <property type="molecule type" value="Genomic_DNA"/>
</dbReference>
<reference evidence="2 3" key="1">
    <citation type="journal article" date="2024" name="BMC Genomics">
        <title>De novo assembly and annotation of Popillia japonica's genome with initial clues to its potential as an invasive pest.</title>
        <authorList>
            <person name="Cucini C."/>
            <person name="Boschi S."/>
            <person name="Funari R."/>
            <person name="Cardaioli E."/>
            <person name="Iannotti N."/>
            <person name="Marturano G."/>
            <person name="Paoli F."/>
            <person name="Bruttini M."/>
            <person name="Carapelli A."/>
            <person name="Frati F."/>
            <person name="Nardi F."/>
        </authorList>
    </citation>
    <scope>NUCLEOTIDE SEQUENCE [LARGE SCALE GENOMIC DNA]</scope>
    <source>
        <strain evidence="2">DMR45628</strain>
    </source>
</reference>
<evidence type="ECO:0000313" key="2">
    <source>
        <dbReference type="EMBL" id="KAK9717996.1"/>
    </source>
</evidence>
<gene>
    <name evidence="2" type="ORF">QE152_g23430</name>
</gene>